<evidence type="ECO:0000256" key="1">
    <source>
        <dbReference type="SAM" id="MobiDB-lite"/>
    </source>
</evidence>
<organism evidence="2 3">
    <name type="scientific">Lentzea guizhouensis</name>
    <dbReference type="NCBI Taxonomy" id="1586287"/>
    <lineage>
        <taxon>Bacteria</taxon>
        <taxon>Bacillati</taxon>
        <taxon>Actinomycetota</taxon>
        <taxon>Actinomycetes</taxon>
        <taxon>Pseudonocardiales</taxon>
        <taxon>Pseudonocardiaceae</taxon>
        <taxon>Lentzea</taxon>
    </lineage>
</organism>
<evidence type="ECO:0000313" key="2">
    <source>
        <dbReference type="EMBL" id="ANZ41102.1"/>
    </source>
</evidence>
<dbReference type="STRING" id="1586287.BBK82_39085"/>
<reference evidence="2 3" key="1">
    <citation type="submission" date="2016-07" db="EMBL/GenBank/DDBJ databases">
        <title>Complete genome sequence of the Lentzea guizhouensis DHS C013.</title>
        <authorList>
            <person name="Cao C."/>
        </authorList>
    </citation>
    <scope>NUCLEOTIDE SEQUENCE [LARGE SCALE GENOMIC DNA]</scope>
    <source>
        <strain evidence="2 3">DHS C013</strain>
    </source>
</reference>
<feature type="compositionally biased region" description="Low complexity" evidence="1">
    <location>
        <begin position="23"/>
        <end position="39"/>
    </location>
</feature>
<name>A0A1B2HTU1_9PSEU</name>
<sequence>MASGRRARPEPVGLGHQVERPASDTAATTGTRASSRPATHVASCPPAECPTTCTRVRSSGAATPARKSTAASTSSNVPGHPPPSPIRRYSMLHTACPADTRSSASGTTARRSHRPVQ</sequence>
<dbReference type="AlphaFoldDB" id="A0A1B2HTU1"/>
<feature type="compositionally biased region" description="Low complexity" evidence="1">
    <location>
        <begin position="98"/>
        <end position="109"/>
    </location>
</feature>
<accession>A0A1B2HTU1</accession>
<gene>
    <name evidence="2" type="ORF">BBK82_39085</name>
</gene>
<dbReference type="Proteomes" id="UP000093053">
    <property type="component" value="Chromosome"/>
</dbReference>
<dbReference type="EMBL" id="CP016793">
    <property type="protein sequence ID" value="ANZ41102.1"/>
    <property type="molecule type" value="Genomic_DNA"/>
</dbReference>
<evidence type="ECO:0000313" key="3">
    <source>
        <dbReference type="Proteomes" id="UP000093053"/>
    </source>
</evidence>
<keyword evidence="3" id="KW-1185">Reference proteome</keyword>
<protein>
    <submittedName>
        <fullName evidence="2">Uncharacterized protein</fullName>
    </submittedName>
</protein>
<proteinExistence type="predicted"/>
<feature type="compositionally biased region" description="Polar residues" evidence="1">
    <location>
        <begin position="51"/>
        <end position="61"/>
    </location>
</feature>
<dbReference type="KEGG" id="led:BBK82_39085"/>
<feature type="region of interest" description="Disordered" evidence="1">
    <location>
        <begin position="1"/>
        <end position="117"/>
    </location>
</feature>